<keyword evidence="1" id="KW-0472">Membrane</keyword>
<accession>A0A0B2K0I0</accession>
<organism evidence="2 3">
    <name type="scientific">Anaerovibrio lipolyticus</name>
    <dbReference type="NCBI Taxonomy" id="82374"/>
    <lineage>
        <taxon>Bacteria</taxon>
        <taxon>Bacillati</taxon>
        <taxon>Bacillota</taxon>
        <taxon>Negativicutes</taxon>
        <taxon>Selenomonadales</taxon>
        <taxon>Selenomonadaceae</taxon>
        <taxon>Anaerovibrio</taxon>
    </lineage>
</organism>
<keyword evidence="1" id="KW-0812">Transmembrane</keyword>
<sequence>MDSYITLCLLIMPGYLARVINHHLCDSIVSNNKFDTIMESLLYDIVIIPLVYIIIRLLTPEIDDISSFFMNMNNVIIYGICSIVVSILLGWLSKYLIEIYQNIINRLRDNDNKITIGKSIYNMNFNDGKVHLIEVYKDNTLLYKGILSNMYFDNKELLLEDANEEFKLIEQYGQLVYKKTYINWESGIMIREVDIENCKK</sequence>
<dbReference type="AlphaFoldDB" id="A0A0B2K0I0"/>
<dbReference type="EMBL" id="JSCE01000091">
    <property type="protein sequence ID" value="KHM52468.1"/>
    <property type="molecule type" value="Genomic_DNA"/>
</dbReference>
<evidence type="ECO:0000313" key="3">
    <source>
        <dbReference type="Proteomes" id="UP000030993"/>
    </source>
</evidence>
<evidence type="ECO:0000313" key="2">
    <source>
        <dbReference type="EMBL" id="KHM52468.1"/>
    </source>
</evidence>
<reference evidence="2 3" key="1">
    <citation type="journal article" date="2013" name="PLoS ONE">
        <title>Identification and characterization of three novel lipases belonging to families II and V from Anaerovibrio lipolyticus 5ST.</title>
        <authorList>
            <person name="Prive F."/>
            <person name="Kaderbhai N.N."/>
            <person name="Girdwood S."/>
            <person name="Worgan H.J."/>
            <person name="Pinloche E."/>
            <person name="Scollan N.D."/>
            <person name="Huws S.A."/>
            <person name="Newbold C.J."/>
        </authorList>
    </citation>
    <scope>NUCLEOTIDE SEQUENCE [LARGE SCALE GENOMIC DNA]</scope>
    <source>
        <strain evidence="2 3">5S</strain>
    </source>
</reference>
<protein>
    <submittedName>
        <fullName evidence="2">Uncharacterized protein</fullName>
    </submittedName>
</protein>
<feature type="transmembrane region" description="Helical" evidence="1">
    <location>
        <begin position="75"/>
        <end position="97"/>
    </location>
</feature>
<gene>
    <name evidence="2" type="ORF">NZ47_04650</name>
</gene>
<comment type="caution">
    <text evidence="2">The sequence shown here is derived from an EMBL/GenBank/DDBJ whole genome shotgun (WGS) entry which is preliminary data.</text>
</comment>
<keyword evidence="3" id="KW-1185">Reference proteome</keyword>
<dbReference type="RefSeq" id="WP_039206974.1">
    <property type="nucleotide sequence ID" value="NZ_JSCE01000091.1"/>
</dbReference>
<name>A0A0B2K0I0_9FIRM</name>
<proteinExistence type="predicted"/>
<feature type="transmembrane region" description="Helical" evidence="1">
    <location>
        <begin position="41"/>
        <end position="59"/>
    </location>
</feature>
<keyword evidence="1" id="KW-1133">Transmembrane helix</keyword>
<evidence type="ECO:0000256" key="1">
    <source>
        <dbReference type="SAM" id="Phobius"/>
    </source>
</evidence>
<dbReference type="Proteomes" id="UP000030993">
    <property type="component" value="Unassembled WGS sequence"/>
</dbReference>